<evidence type="ECO:0000256" key="3">
    <source>
        <dbReference type="SAM" id="Phobius"/>
    </source>
</evidence>
<keyword evidence="3" id="KW-0812">Transmembrane</keyword>
<evidence type="ECO:0000256" key="1">
    <source>
        <dbReference type="ARBA" id="ARBA00022723"/>
    </source>
</evidence>
<dbReference type="VEuPathDB" id="VectorBase:ISCP_033021"/>
<reference evidence="4 6" key="1">
    <citation type="submission" date="2008-03" db="EMBL/GenBank/DDBJ databases">
        <title>Annotation of Ixodes scapularis.</title>
        <authorList>
            <consortium name="Ixodes scapularis Genome Project Consortium"/>
            <person name="Caler E."/>
            <person name="Hannick L.I."/>
            <person name="Bidwell S."/>
            <person name="Joardar V."/>
            <person name="Thiagarajan M."/>
            <person name="Amedeo P."/>
            <person name="Galinsky K.J."/>
            <person name="Schobel S."/>
            <person name="Inman J."/>
            <person name="Hostetler J."/>
            <person name="Miller J."/>
            <person name="Hammond M."/>
            <person name="Megy K."/>
            <person name="Lawson D."/>
            <person name="Kodira C."/>
            <person name="Sutton G."/>
            <person name="Meyer J."/>
            <person name="Hill C.A."/>
            <person name="Birren B."/>
            <person name="Nene V."/>
            <person name="Collins F."/>
            <person name="Alarcon-Chaidez F."/>
            <person name="Wikel S."/>
            <person name="Strausberg R."/>
        </authorList>
    </citation>
    <scope>NUCLEOTIDE SEQUENCE [LARGE SCALE GENOMIC DNA]</scope>
    <source>
        <strain evidence="6">Wikel</strain>
        <strain evidence="4">Wikel colony</strain>
    </source>
</reference>
<dbReference type="InParanoid" id="B7PV25"/>
<dbReference type="EnsemblMetazoa" id="ISCW019943-RA">
    <property type="protein sequence ID" value="ISCW019943-PA"/>
    <property type="gene ID" value="ISCW019943"/>
</dbReference>
<evidence type="ECO:0000313" key="4">
    <source>
        <dbReference type="EMBL" id="EEC10447.1"/>
    </source>
</evidence>
<keyword evidence="3" id="KW-1133">Transmembrane helix</keyword>
<keyword evidence="3" id="KW-0472">Membrane</keyword>
<feature type="transmembrane region" description="Helical" evidence="3">
    <location>
        <begin position="91"/>
        <end position="108"/>
    </location>
</feature>
<dbReference type="VEuPathDB" id="VectorBase:ISCW019943"/>
<dbReference type="PANTHER" id="PTHR45911:SF4">
    <property type="entry name" value="MULTIPLE C2 AND TRANSMEMBRANE DOMAIN-CONTAINING PROTEIN"/>
    <property type="match status" value="1"/>
</dbReference>
<dbReference type="EMBL" id="DS797003">
    <property type="protein sequence ID" value="EEC10447.1"/>
    <property type="molecule type" value="Genomic_DNA"/>
</dbReference>
<name>B7PV25_IXOSC</name>
<reference evidence="5" key="2">
    <citation type="submission" date="2020-05" db="UniProtKB">
        <authorList>
            <consortium name="EnsemblMetazoa"/>
        </authorList>
    </citation>
    <scope>IDENTIFICATION</scope>
    <source>
        <strain evidence="5">wikel</strain>
    </source>
</reference>
<gene>
    <name evidence="4" type="ORF">IscW_ISCW019943</name>
</gene>
<dbReference type="PaxDb" id="6945-B7PV25"/>
<evidence type="ECO:0000313" key="6">
    <source>
        <dbReference type="Proteomes" id="UP000001555"/>
    </source>
</evidence>
<keyword evidence="1" id="KW-0479">Metal-binding</keyword>
<dbReference type="EMBL" id="ABJB010907042">
    <property type="status" value="NOT_ANNOTATED_CDS"/>
    <property type="molecule type" value="Genomic_DNA"/>
</dbReference>
<accession>B7PV25</accession>
<dbReference type="HOGENOM" id="CLU_1580262_0_0_1"/>
<evidence type="ECO:0000256" key="2">
    <source>
        <dbReference type="ARBA" id="ARBA00022837"/>
    </source>
</evidence>
<keyword evidence="6" id="KW-1185">Reference proteome</keyword>
<sequence length="169" mass="19541">MQWYPLKDARLLKHTGGYILLEVDLIYNPFKAAIQSFKKKAPPPQALASGDLSRHALTRNVSRCRALYRRFKEIQAYIQSCYMWESTPRSLISLVFFVWLSLCLELYMVPWLLVVLFFTDLLVFSLWGVNTIDESKRSLKKRLGNLQDAAASMQNAMGKVASYGERLRK</sequence>
<dbReference type="VEuPathDB" id="VectorBase:ISCI019943"/>
<dbReference type="Proteomes" id="UP000001555">
    <property type="component" value="Unassembled WGS sequence"/>
</dbReference>
<dbReference type="OrthoDB" id="5973539at2759"/>
<dbReference type="PANTHER" id="PTHR45911">
    <property type="entry name" value="C2 DOMAIN-CONTAINING PROTEIN"/>
    <property type="match status" value="1"/>
</dbReference>
<organism>
    <name type="scientific">Ixodes scapularis</name>
    <name type="common">Black-legged tick</name>
    <name type="synonym">Deer tick</name>
    <dbReference type="NCBI Taxonomy" id="6945"/>
    <lineage>
        <taxon>Eukaryota</taxon>
        <taxon>Metazoa</taxon>
        <taxon>Ecdysozoa</taxon>
        <taxon>Arthropoda</taxon>
        <taxon>Chelicerata</taxon>
        <taxon>Arachnida</taxon>
        <taxon>Acari</taxon>
        <taxon>Parasitiformes</taxon>
        <taxon>Ixodida</taxon>
        <taxon>Ixodoidea</taxon>
        <taxon>Ixodidae</taxon>
        <taxon>Ixodinae</taxon>
        <taxon>Ixodes</taxon>
    </lineage>
</organism>
<proteinExistence type="predicted"/>
<protein>
    <submittedName>
        <fullName evidence="4 5">Uncharacterized protein</fullName>
    </submittedName>
</protein>
<feature type="transmembrane region" description="Helical" evidence="3">
    <location>
        <begin position="114"/>
        <end position="132"/>
    </location>
</feature>
<dbReference type="AlphaFoldDB" id="B7PV25"/>
<keyword evidence="2" id="KW-0106">Calcium</keyword>
<evidence type="ECO:0000313" key="5">
    <source>
        <dbReference type="EnsemblMetazoa" id="ISCW019943-PA"/>
    </source>
</evidence>
<dbReference type="EMBL" id="ABJB010362428">
    <property type="status" value="NOT_ANNOTATED_CDS"/>
    <property type="molecule type" value="Genomic_DNA"/>
</dbReference>
<dbReference type="GO" id="GO:0046872">
    <property type="term" value="F:metal ion binding"/>
    <property type="evidence" value="ECO:0007669"/>
    <property type="project" value="UniProtKB-KW"/>
</dbReference>